<dbReference type="Pfam" id="PF18161">
    <property type="entry name" value="ISP1_C"/>
    <property type="match status" value="1"/>
</dbReference>
<dbReference type="InParanoid" id="A0A0G4FN14"/>
<name>A0A0G4FN14_VITBC</name>
<dbReference type="PhylomeDB" id="A0A0G4FN14"/>
<dbReference type="VEuPathDB" id="CryptoDB:Vbra_15808"/>
<dbReference type="EMBL" id="CDMY01000466">
    <property type="protein sequence ID" value="CEM15575.1"/>
    <property type="molecule type" value="Genomic_DNA"/>
</dbReference>
<evidence type="ECO:0000313" key="4">
    <source>
        <dbReference type="Proteomes" id="UP000041254"/>
    </source>
</evidence>
<keyword evidence="4" id="KW-1185">Reference proteome</keyword>
<evidence type="ECO:0000313" key="3">
    <source>
        <dbReference type="EMBL" id="CEM15575.1"/>
    </source>
</evidence>
<feature type="region of interest" description="Disordered" evidence="1">
    <location>
        <begin position="22"/>
        <end position="43"/>
    </location>
</feature>
<feature type="domain" description="ISP1 C-terminal" evidence="2">
    <location>
        <begin position="99"/>
        <end position="195"/>
    </location>
</feature>
<proteinExistence type="predicted"/>
<evidence type="ECO:0000256" key="1">
    <source>
        <dbReference type="SAM" id="MobiDB-lite"/>
    </source>
</evidence>
<sequence length="216" mass="23459">MGQISSCCHVDEQQRGTGATYIEVPPNAPEQPSVKGPTIASEDIGGNADVNGDKGLLDARHQTISFPQSTLISTQGASSAGATELTPELQAFLRIAEADGTKIVVLLHGGKDVECLLRLRMEDRVIVISTDVKNREVPISSLKGVLSGENQLKKVEIDADLEAATCCALYLREGACIPIKFMESQHKDLFVDLLRHLLAVQKQKEQQQLKEQAQDE</sequence>
<dbReference type="Gene3D" id="2.30.29.30">
    <property type="entry name" value="Pleckstrin-homology domain (PH domain)/Phosphotyrosine-binding domain (PTB)"/>
    <property type="match status" value="1"/>
</dbReference>
<gene>
    <name evidence="3" type="ORF">Vbra_15808</name>
</gene>
<dbReference type="InterPro" id="IPR011993">
    <property type="entry name" value="PH-like_dom_sf"/>
</dbReference>
<reference evidence="3 4" key="1">
    <citation type="submission" date="2014-11" db="EMBL/GenBank/DDBJ databases">
        <authorList>
            <person name="Zhu J."/>
            <person name="Qi W."/>
            <person name="Song R."/>
        </authorList>
    </citation>
    <scope>NUCLEOTIDE SEQUENCE [LARGE SCALE GENOMIC DNA]</scope>
</reference>
<dbReference type="AlphaFoldDB" id="A0A0G4FN14"/>
<dbReference type="Proteomes" id="UP000041254">
    <property type="component" value="Unassembled WGS sequence"/>
</dbReference>
<evidence type="ECO:0000259" key="2">
    <source>
        <dbReference type="Pfam" id="PF18161"/>
    </source>
</evidence>
<dbReference type="InterPro" id="IPR041316">
    <property type="entry name" value="ISP1_C"/>
</dbReference>
<organism evidence="3 4">
    <name type="scientific">Vitrella brassicaformis (strain CCMP3155)</name>
    <dbReference type="NCBI Taxonomy" id="1169540"/>
    <lineage>
        <taxon>Eukaryota</taxon>
        <taxon>Sar</taxon>
        <taxon>Alveolata</taxon>
        <taxon>Colpodellida</taxon>
        <taxon>Vitrellaceae</taxon>
        <taxon>Vitrella</taxon>
    </lineage>
</organism>
<accession>A0A0G4FN14</accession>
<protein>
    <recommendedName>
        <fullName evidence="2">ISP1 C-terminal domain-containing protein</fullName>
    </recommendedName>
</protein>